<comment type="caution">
    <text evidence="9">The sequence shown here is derived from an EMBL/GenBank/DDBJ whole genome shotgun (WGS) entry which is preliminary data.</text>
</comment>
<comment type="subcellular location">
    <subcellularLocation>
        <location evidence="8">Cytoplasm</location>
    </subcellularLocation>
</comment>
<dbReference type="PROSITE" id="PS51273">
    <property type="entry name" value="GATASE_TYPE_1"/>
    <property type="match status" value="1"/>
</dbReference>
<dbReference type="NCBIfam" id="NF002957">
    <property type="entry name" value="PRK03619.1"/>
    <property type="match status" value="1"/>
</dbReference>
<evidence type="ECO:0000256" key="7">
    <source>
        <dbReference type="ARBA" id="ARBA00022962"/>
    </source>
</evidence>
<keyword evidence="1 8" id="KW-0963">Cytoplasm</keyword>
<dbReference type="HAMAP" id="MF_00421">
    <property type="entry name" value="PurQ"/>
    <property type="match status" value="1"/>
</dbReference>
<evidence type="ECO:0000256" key="6">
    <source>
        <dbReference type="ARBA" id="ARBA00022840"/>
    </source>
</evidence>
<name>A0A3A4QRF1_9BACT</name>
<protein>
    <recommendedName>
        <fullName evidence="8">Phosphoribosylformylglycinamidine synthase subunit PurQ</fullName>
        <shortName evidence="8">FGAM synthase</shortName>
        <ecNumber evidence="8">6.3.5.3</ecNumber>
    </recommendedName>
    <alternativeName>
        <fullName evidence="8">Formylglycinamide ribonucleotide amidotransferase subunit I</fullName>
        <shortName evidence="8">FGAR amidotransferase I</shortName>
        <shortName evidence="8">FGAR-AT I</shortName>
    </alternativeName>
    <alternativeName>
        <fullName evidence="8">Glutaminase PurQ</fullName>
        <ecNumber evidence="8">3.5.1.2</ecNumber>
    </alternativeName>
    <alternativeName>
        <fullName evidence="8">Phosphoribosylformylglycinamidine synthase subunit I</fullName>
    </alternativeName>
</protein>
<keyword evidence="7 8" id="KW-0315">Glutamine amidotransferase</keyword>
<evidence type="ECO:0000256" key="4">
    <source>
        <dbReference type="ARBA" id="ARBA00022755"/>
    </source>
</evidence>
<dbReference type="NCBIfam" id="TIGR01737">
    <property type="entry name" value="FGAM_synth_I"/>
    <property type="match status" value="1"/>
</dbReference>
<comment type="catalytic activity">
    <reaction evidence="8">
        <text>N(2)-formyl-N(1)-(5-phospho-beta-D-ribosyl)glycinamide + L-glutamine + ATP + H2O = 2-formamido-N(1)-(5-O-phospho-beta-D-ribosyl)acetamidine + L-glutamate + ADP + phosphate + H(+)</text>
        <dbReference type="Rhea" id="RHEA:17129"/>
        <dbReference type="ChEBI" id="CHEBI:15377"/>
        <dbReference type="ChEBI" id="CHEBI:15378"/>
        <dbReference type="ChEBI" id="CHEBI:29985"/>
        <dbReference type="ChEBI" id="CHEBI:30616"/>
        <dbReference type="ChEBI" id="CHEBI:43474"/>
        <dbReference type="ChEBI" id="CHEBI:58359"/>
        <dbReference type="ChEBI" id="CHEBI:147286"/>
        <dbReference type="ChEBI" id="CHEBI:147287"/>
        <dbReference type="ChEBI" id="CHEBI:456216"/>
        <dbReference type="EC" id="6.3.5.3"/>
    </reaction>
</comment>
<comment type="function">
    <text evidence="8">Part of the phosphoribosylformylglycinamidine synthase complex involved in the purines biosynthetic pathway. Catalyzes the ATP-dependent conversion of formylglycinamide ribonucleotide (FGAR) and glutamine to yield formylglycinamidine ribonucleotide (FGAM) and glutamate. The FGAM synthase complex is composed of three subunits. PurQ produces an ammonia molecule by converting glutamine to glutamate. PurL transfers the ammonia molecule to FGAR to form FGAM in an ATP-dependent manner. PurS interacts with PurQ and PurL and is thought to assist in the transfer of the ammonia molecule from PurQ to PurL.</text>
</comment>
<dbReference type="Pfam" id="PF13507">
    <property type="entry name" value="GATase_5"/>
    <property type="match status" value="1"/>
</dbReference>
<dbReference type="UniPathway" id="UPA00074">
    <property type="reaction ID" value="UER00128"/>
</dbReference>
<evidence type="ECO:0000313" key="9">
    <source>
        <dbReference type="EMBL" id="RJP56605.1"/>
    </source>
</evidence>
<dbReference type="EC" id="6.3.5.3" evidence="8"/>
<dbReference type="GO" id="GO:0006189">
    <property type="term" value="P:'de novo' IMP biosynthetic process"/>
    <property type="evidence" value="ECO:0007669"/>
    <property type="project" value="UniProtKB-UniRule"/>
</dbReference>
<proteinExistence type="inferred from homology"/>
<dbReference type="CDD" id="cd01740">
    <property type="entry name" value="GATase1_FGAR_AT"/>
    <property type="match status" value="1"/>
</dbReference>
<dbReference type="GO" id="GO:0004359">
    <property type="term" value="F:glutaminase activity"/>
    <property type="evidence" value="ECO:0007669"/>
    <property type="project" value="UniProtKB-EC"/>
</dbReference>
<dbReference type="SUPFAM" id="SSF52317">
    <property type="entry name" value="Class I glutamine amidotransferase-like"/>
    <property type="match status" value="1"/>
</dbReference>
<comment type="catalytic activity">
    <reaction evidence="8">
        <text>L-glutamine + H2O = L-glutamate + NH4(+)</text>
        <dbReference type="Rhea" id="RHEA:15889"/>
        <dbReference type="ChEBI" id="CHEBI:15377"/>
        <dbReference type="ChEBI" id="CHEBI:28938"/>
        <dbReference type="ChEBI" id="CHEBI:29985"/>
        <dbReference type="ChEBI" id="CHEBI:58359"/>
        <dbReference type="EC" id="3.5.1.2"/>
    </reaction>
</comment>
<evidence type="ECO:0000256" key="1">
    <source>
        <dbReference type="ARBA" id="ARBA00022490"/>
    </source>
</evidence>
<dbReference type="GO" id="GO:0005524">
    <property type="term" value="F:ATP binding"/>
    <property type="evidence" value="ECO:0007669"/>
    <property type="project" value="UniProtKB-KW"/>
</dbReference>
<keyword evidence="6 8" id="KW-0067">ATP-binding</keyword>
<dbReference type="GO" id="GO:0005737">
    <property type="term" value="C:cytoplasm"/>
    <property type="evidence" value="ECO:0007669"/>
    <property type="project" value="UniProtKB-SubCell"/>
</dbReference>
<evidence type="ECO:0000256" key="2">
    <source>
        <dbReference type="ARBA" id="ARBA00022598"/>
    </source>
</evidence>
<dbReference type="EMBL" id="QZJZ01000093">
    <property type="protein sequence ID" value="RJP56605.1"/>
    <property type="molecule type" value="Genomic_DNA"/>
</dbReference>
<keyword evidence="3 8" id="KW-0547">Nucleotide-binding</keyword>
<feature type="active site" evidence="8">
    <location>
        <position position="203"/>
    </location>
</feature>
<dbReference type="InterPro" id="IPR029062">
    <property type="entry name" value="Class_I_gatase-like"/>
</dbReference>
<dbReference type="SMART" id="SM01211">
    <property type="entry name" value="GATase_5"/>
    <property type="match status" value="1"/>
</dbReference>
<keyword evidence="4 8" id="KW-0658">Purine biosynthesis</keyword>
<gene>
    <name evidence="8 9" type="primary">purQ</name>
    <name evidence="9" type="ORF">C4541_12000</name>
</gene>
<dbReference type="Proteomes" id="UP000266426">
    <property type="component" value="Unassembled WGS sequence"/>
</dbReference>
<dbReference type="AlphaFoldDB" id="A0A3A4QRF1"/>
<dbReference type="Gene3D" id="3.40.50.880">
    <property type="match status" value="1"/>
</dbReference>
<dbReference type="GO" id="GO:0004642">
    <property type="term" value="F:phosphoribosylformylglycinamidine synthase activity"/>
    <property type="evidence" value="ECO:0007669"/>
    <property type="project" value="UniProtKB-UniRule"/>
</dbReference>
<evidence type="ECO:0000256" key="3">
    <source>
        <dbReference type="ARBA" id="ARBA00022741"/>
    </source>
</evidence>
<sequence>MKFGVVMFPGSNCDHDCFYAVQQFFSDQVDFIWHKSTDVHGYDCIVLPGGFSYGDYLRTGAIARFSPVMSEVKKFASAGKPVIGICNGFQILLESGLLPGAMLRNTSLRFICKYVHIKPVNFSTPFSKGLKKNEAIHIPVAHGEGNYYIDDEGLKKLQKNNQIVFQYCNERGIVSDDFNPNGSVANIAGICNEAGNVLGMMPHPERCCDPMLGSSDGKRIFESLLQSLNQRQTV</sequence>
<keyword evidence="5 8" id="KW-0378">Hydrolase</keyword>
<feature type="active site" evidence="8">
    <location>
        <position position="205"/>
    </location>
</feature>
<comment type="pathway">
    <text evidence="8">Purine metabolism; IMP biosynthesis via de novo pathway; 5-amino-1-(5-phospho-D-ribosyl)imidazole from N(2)-formyl-N(1)-(5-phospho-D-ribosyl)glycinamide: step 1/2.</text>
</comment>
<feature type="active site" description="Nucleophile" evidence="8">
    <location>
        <position position="86"/>
    </location>
</feature>
<dbReference type="PANTHER" id="PTHR47552:SF1">
    <property type="entry name" value="PHOSPHORIBOSYLFORMYLGLYCINAMIDINE SYNTHASE SUBUNIT PURQ"/>
    <property type="match status" value="1"/>
</dbReference>
<dbReference type="InterPro" id="IPR010075">
    <property type="entry name" value="PRibForGlyAmidine_synth_PurQ"/>
</dbReference>
<accession>A0A3A4QRF1</accession>
<evidence type="ECO:0000256" key="8">
    <source>
        <dbReference type="HAMAP-Rule" id="MF_00421"/>
    </source>
</evidence>
<keyword evidence="2 8" id="KW-0436">Ligase</keyword>
<evidence type="ECO:0000256" key="5">
    <source>
        <dbReference type="ARBA" id="ARBA00022801"/>
    </source>
</evidence>
<dbReference type="PANTHER" id="PTHR47552">
    <property type="entry name" value="PHOSPHORIBOSYLFORMYLGLYCINAMIDINE SYNTHASE SUBUNIT PURQ"/>
    <property type="match status" value="1"/>
</dbReference>
<dbReference type="PIRSF" id="PIRSF001586">
    <property type="entry name" value="FGAM_synth_I"/>
    <property type="match status" value="1"/>
</dbReference>
<dbReference type="EC" id="3.5.1.2" evidence="8"/>
<reference evidence="9 10" key="1">
    <citation type="journal article" date="2017" name="ISME J.">
        <title>Energy and carbon metabolisms in a deep terrestrial subsurface fluid microbial community.</title>
        <authorList>
            <person name="Momper L."/>
            <person name="Jungbluth S.P."/>
            <person name="Lee M.D."/>
            <person name="Amend J.P."/>
        </authorList>
    </citation>
    <scope>NUCLEOTIDE SEQUENCE [LARGE SCALE GENOMIC DNA]</scope>
    <source>
        <strain evidence="9">SURF_26</strain>
    </source>
</reference>
<organism evidence="9 10">
    <name type="scientific">Candidatus Auribacter fodinae</name>
    <dbReference type="NCBI Taxonomy" id="2093366"/>
    <lineage>
        <taxon>Bacteria</taxon>
        <taxon>Pseudomonadati</taxon>
        <taxon>Candidatus Auribacterota</taxon>
        <taxon>Candidatus Auribacteria</taxon>
        <taxon>Candidatus Auribacterales</taxon>
        <taxon>Candidatus Auribacteraceae</taxon>
        <taxon>Candidatus Auribacter</taxon>
    </lineage>
</organism>
<evidence type="ECO:0000313" key="10">
    <source>
        <dbReference type="Proteomes" id="UP000266426"/>
    </source>
</evidence>
<comment type="subunit">
    <text evidence="8">Part of the FGAM synthase complex composed of 1 PurL, 1 PurQ and 2 PurS subunits.</text>
</comment>